<dbReference type="GO" id="GO:0005886">
    <property type="term" value="C:plasma membrane"/>
    <property type="evidence" value="ECO:0007669"/>
    <property type="project" value="UniProtKB-SubCell"/>
</dbReference>
<name>A0A2T0XI99_9BURK</name>
<evidence type="ECO:0000256" key="4">
    <source>
        <dbReference type="ARBA" id="ARBA00022692"/>
    </source>
</evidence>
<dbReference type="Proteomes" id="UP000238308">
    <property type="component" value="Unassembled WGS sequence"/>
</dbReference>
<evidence type="ECO:0000256" key="2">
    <source>
        <dbReference type="ARBA" id="ARBA00022475"/>
    </source>
</evidence>
<comment type="subcellular location">
    <subcellularLocation>
        <location evidence="1">Cell membrane</location>
        <topology evidence="1">Multi-pass membrane protein</topology>
    </subcellularLocation>
</comment>
<keyword evidence="7" id="KW-0012">Acyltransferase</keyword>
<dbReference type="PANTHER" id="PTHR23028:SF53">
    <property type="entry name" value="ACYL_TRANSF_3 DOMAIN-CONTAINING PROTEIN"/>
    <property type="match status" value="1"/>
</dbReference>
<dbReference type="InterPro" id="IPR043968">
    <property type="entry name" value="SGNH"/>
</dbReference>
<dbReference type="Pfam" id="PF01757">
    <property type="entry name" value="Acyl_transf_3"/>
    <property type="match status" value="1"/>
</dbReference>
<evidence type="ECO:0000313" key="12">
    <source>
        <dbReference type="Proteomes" id="UP000238308"/>
    </source>
</evidence>
<dbReference type="EMBL" id="PVTV01000012">
    <property type="protein sequence ID" value="PRY98678.1"/>
    <property type="molecule type" value="Genomic_DNA"/>
</dbReference>
<accession>A0A2T0XI99</accession>
<keyword evidence="4 8" id="KW-0812">Transmembrane</keyword>
<evidence type="ECO:0000256" key="7">
    <source>
        <dbReference type="ARBA" id="ARBA00023315"/>
    </source>
</evidence>
<protein>
    <submittedName>
        <fullName evidence="11">Peptidoglycan/LPS O-acetylase OafA/YrhL</fullName>
    </submittedName>
</protein>
<evidence type="ECO:0000259" key="9">
    <source>
        <dbReference type="Pfam" id="PF01757"/>
    </source>
</evidence>
<feature type="transmembrane region" description="Helical" evidence="8">
    <location>
        <begin position="44"/>
        <end position="65"/>
    </location>
</feature>
<dbReference type="RefSeq" id="WP_106227357.1">
    <property type="nucleotide sequence ID" value="NZ_PVTV01000012.1"/>
</dbReference>
<comment type="caution">
    <text evidence="11">The sequence shown here is derived from an EMBL/GenBank/DDBJ whole genome shotgun (WGS) entry which is preliminary data.</text>
</comment>
<feature type="domain" description="SGNH" evidence="10">
    <location>
        <begin position="423"/>
        <end position="637"/>
    </location>
</feature>
<dbReference type="PANTHER" id="PTHR23028">
    <property type="entry name" value="ACETYLTRANSFERASE"/>
    <property type="match status" value="1"/>
</dbReference>
<feature type="transmembrane region" description="Helical" evidence="8">
    <location>
        <begin position="328"/>
        <end position="347"/>
    </location>
</feature>
<keyword evidence="3" id="KW-0808">Transferase</keyword>
<dbReference type="Gene3D" id="3.40.50.1110">
    <property type="entry name" value="SGNH hydrolase"/>
    <property type="match status" value="1"/>
</dbReference>
<proteinExistence type="predicted"/>
<dbReference type="InterPro" id="IPR036514">
    <property type="entry name" value="SGNH_hydro_sf"/>
</dbReference>
<feature type="transmembrane region" description="Helical" evidence="8">
    <location>
        <begin position="146"/>
        <end position="167"/>
    </location>
</feature>
<feature type="transmembrane region" description="Helical" evidence="8">
    <location>
        <begin position="179"/>
        <end position="196"/>
    </location>
</feature>
<dbReference type="InterPro" id="IPR002656">
    <property type="entry name" value="Acyl_transf_3_dom"/>
</dbReference>
<feature type="transmembrane region" description="Helical" evidence="8">
    <location>
        <begin position="290"/>
        <end position="308"/>
    </location>
</feature>
<feature type="transmembrane region" description="Helical" evidence="8">
    <location>
        <begin position="202"/>
        <end position="223"/>
    </location>
</feature>
<keyword evidence="12" id="KW-1185">Reference proteome</keyword>
<evidence type="ECO:0000256" key="5">
    <source>
        <dbReference type="ARBA" id="ARBA00022989"/>
    </source>
</evidence>
<feature type="transmembrane region" description="Helical" evidence="8">
    <location>
        <begin position="261"/>
        <end position="278"/>
    </location>
</feature>
<dbReference type="OrthoDB" id="9814807at2"/>
<evidence type="ECO:0000259" key="10">
    <source>
        <dbReference type="Pfam" id="PF19040"/>
    </source>
</evidence>
<dbReference type="Pfam" id="PF19040">
    <property type="entry name" value="SGNH"/>
    <property type="match status" value="1"/>
</dbReference>
<feature type="transmembrane region" description="Helical" evidence="8">
    <location>
        <begin position="235"/>
        <end position="255"/>
    </location>
</feature>
<organism evidence="11 12">
    <name type="scientific">Jezberella montanilacus</name>
    <dbReference type="NCBI Taxonomy" id="323426"/>
    <lineage>
        <taxon>Bacteria</taxon>
        <taxon>Pseudomonadati</taxon>
        <taxon>Pseudomonadota</taxon>
        <taxon>Betaproteobacteria</taxon>
        <taxon>Burkholderiales</taxon>
        <taxon>Alcaligenaceae</taxon>
        <taxon>Jezberella</taxon>
    </lineage>
</organism>
<gene>
    <name evidence="11" type="ORF">BCM14_1512</name>
</gene>
<evidence type="ECO:0000256" key="1">
    <source>
        <dbReference type="ARBA" id="ARBA00004651"/>
    </source>
</evidence>
<evidence type="ECO:0000256" key="3">
    <source>
        <dbReference type="ARBA" id="ARBA00022679"/>
    </source>
</evidence>
<feature type="transmembrane region" description="Helical" evidence="8">
    <location>
        <begin position="359"/>
        <end position="381"/>
    </location>
</feature>
<feature type="domain" description="Acyltransferase 3" evidence="9">
    <location>
        <begin position="19"/>
        <end position="344"/>
    </location>
</feature>
<feature type="transmembrane region" description="Helical" evidence="8">
    <location>
        <begin position="86"/>
        <end position="104"/>
    </location>
</feature>
<dbReference type="SUPFAM" id="SSF52266">
    <property type="entry name" value="SGNH hydrolase"/>
    <property type="match status" value="1"/>
</dbReference>
<keyword evidence="6 8" id="KW-0472">Membrane</keyword>
<dbReference type="GO" id="GO:0009103">
    <property type="term" value="P:lipopolysaccharide biosynthetic process"/>
    <property type="evidence" value="ECO:0007669"/>
    <property type="project" value="TreeGrafter"/>
</dbReference>
<evidence type="ECO:0000313" key="11">
    <source>
        <dbReference type="EMBL" id="PRY98678.1"/>
    </source>
</evidence>
<reference evidence="11 12" key="1">
    <citation type="submission" date="2018-03" db="EMBL/GenBank/DDBJ databases">
        <title>Genomic Encyclopedia of Type Strains, Phase III (KMG-III): the genomes of soil and plant-associated and newly described type strains.</title>
        <authorList>
            <person name="Whitman W."/>
        </authorList>
    </citation>
    <scope>NUCLEOTIDE SEQUENCE [LARGE SCALE GENOMIC DNA]</scope>
    <source>
        <strain evidence="11 12">MWH-P2sevCIIIb</strain>
    </source>
</reference>
<evidence type="ECO:0000256" key="6">
    <source>
        <dbReference type="ARBA" id="ARBA00023136"/>
    </source>
</evidence>
<evidence type="ECO:0000256" key="8">
    <source>
        <dbReference type="SAM" id="Phobius"/>
    </source>
</evidence>
<dbReference type="GO" id="GO:0016788">
    <property type="term" value="F:hydrolase activity, acting on ester bonds"/>
    <property type="evidence" value="ECO:0007669"/>
    <property type="project" value="UniProtKB-ARBA"/>
</dbReference>
<keyword evidence="2" id="KW-1003">Cell membrane</keyword>
<dbReference type="GO" id="GO:0016747">
    <property type="term" value="F:acyltransferase activity, transferring groups other than amino-acyl groups"/>
    <property type="evidence" value="ECO:0007669"/>
    <property type="project" value="InterPro"/>
</dbReference>
<keyword evidence="5 8" id="KW-1133">Transmembrane helix</keyword>
<sequence length="645" mass="71665">MSEPRPYLSEADIPESYRADIDGLRAIAVLAVVGFHAFPGRIQGGFVGVDIFFVISGFLISKFIFKALDQKSFNFIDFYSRRVRRLFPALSLILLSCLVAGWFLELPKEYAQLGKHVSTGAAFVSNLTLWQEAGYFDPVSHSKPLLHLWSLGIEEQFYIFYPLVLYLIGHLSKARGRPLLLLTLASFVLSVFQIGADTSAAFYSPLTRFWELSVGGLLVLAQSHHDLAKCSLSRLVKNSMSIIGLAAIVLSLVLLSPNSVFPGWWAILPVGGTAALLWAGSDAIINKHLLSHRALVLVGLLSYPLYLWHWPLLTFAQIDASEPLSRSIRVAIVLISMVAAWVTYKYVEQPIRRRQLSVGLTTTLLTAIASIGLAGLIIYLLQGIPSRMPPIIQQLSAIEFDHSIQTRVGTCFLVDGQTAQDFSKCNDNPVEGRQFALLIGDSHASHLYPGLRKRFGEKVNIIQRTAGGCPPIFDVESRSMGGRLCDEVIQYAKRWVSQNKPQIVILSANWLFYESRDLSQTVASLRSSGVEKIVVVGPVPQWHDSLLKQIYRHYRESQQPAVPRKMSLGLNPQVVQVDEQIAMTAASLSIDYISPRQLLCDEQGCLTRYGESLDTLMTWDYGHLTNGASQYLVSKFADIVGQPNQ</sequence>
<dbReference type="InterPro" id="IPR050879">
    <property type="entry name" value="Acyltransferase_3"/>
</dbReference>
<dbReference type="AlphaFoldDB" id="A0A2T0XI99"/>